<dbReference type="InterPro" id="IPR036063">
    <property type="entry name" value="Smr_dom_sf"/>
</dbReference>
<comment type="caution">
    <text evidence="2">The sequence shown here is derived from an EMBL/GenBank/DDBJ whole genome shotgun (WGS) entry which is preliminary data.</text>
</comment>
<protein>
    <submittedName>
        <fullName evidence="2">Smr/MutS family protein</fullName>
    </submittedName>
</protein>
<dbReference type="PANTHER" id="PTHR35562">
    <property type="entry name" value="DNA ENDONUCLEASE SMRA-RELATED"/>
    <property type="match status" value="1"/>
</dbReference>
<reference evidence="2 3" key="1">
    <citation type="submission" date="2020-08" db="EMBL/GenBank/DDBJ databases">
        <title>Oceanospirillum sp. nov. isolated from marine sediment.</title>
        <authorList>
            <person name="Ji X."/>
        </authorList>
    </citation>
    <scope>NUCLEOTIDE SEQUENCE [LARGE SCALE GENOMIC DNA]</scope>
    <source>
        <strain evidence="2 3">D5</strain>
    </source>
</reference>
<gene>
    <name evidence="2" type="ORF">H4O21_10395</name>
</gene>
<feature type="domain" description="Smr" evidence="1">
    <location>
        <begin position="103"/>
        <end position="184"/>
    </location>
</feature>
<accession>A0A839IQN1</accession>
<sequence length="189" mass="21399">MSKYNPADDTEMDDMALFQQAMQGVKPIESNKVVLKPKKKDINTRLKREAATQADEKFVVDNLTEGNIPDMKPSDILSFMIPDLPIRTFQSLKKGEYQWQEGLDLHGQSVEEARAELYAFIQDCRARRFRCVVVVHGKSWTQGSGRAELKSYVNVWLRQMSDVIAFHSCLPADGGTGAVYVLLKTKNDI</sequence>
<dbReference type="GO" id="GO:0004520">
    <property type="term" value="F:DNA endonuclease activity"/>
    <property type="evidence" value="ECO:0007669"/>
    <property type="project" value="TreeGrafter"/>
</dbReference>
<dbReference type="PANTHER" id="PTHR35562:SF2">
    <property type="entry name" value="DNA ENDONUCLEASE SMRA-RELATED"/>
    <property type="match status" value="1"/>
</dbReference>
<dbReference type="InterPro" id="IPR002625">
    <property type="entry name" value="Smr_dom"/>
</dbReference>
<dbReference type="RefSeq" id="WP_182808802.1">
    <property type="nucleotide sequence ID" value="NZ_JACJFM010000011.1"/>
</dbReference>
<name>A0A839IQN1_9GAMM</name>
<dbReference type="EMBL" id="JACJFM010000011">
    <property type="protein sequence ID" value="MBB1487020.1"/>
    <property type="molecule type" value="Genomic_DNA"/>
</dbReference>
<dbReference type="Pfam" id="PF01713">
    <property type="entry name" value="Smr"/>
    <property type="match status" value="1"/>
</dbReference>
<evidence type="ECO:0000313" key="3">
    <source>
        <dbReference type="Proteomes" id="UP000565262"/>
    </source>
</evidence>
<evidence type="ECO:0000259" key="1">
    <source>
        <dbReference type="PROSITE" id="PS50828"/>
    </source>
</evidence>
<dbReference type="Proteomes" id="UP000565262">
    <property type="component" value="Unassembled WGS sequence"/>
</dbReference>
<dbReference type="Gene3D" id="3.30.1370.110">
    <property type="match status" value="1"/>
</dbReference>
<dbReference type="PROSITE" id="PS50828">
    <property type="entry name" value="SMR"/>
    <property type="match status" value="1"/>
</dbReference>
<dbReference type="AlphaFoldDB" id="A0A839IQN1"/>
<dbReference type="SUPFAM" id="SSF160443">
    <property type="entry name" value="SMR domain-like"/>
    <property type="match status" value="1"/>
</dbReference>
<proteinExistence type="predicted"/>
<organism evidence="2 3">
    <name type="scientific">Oceanospirillum sediminis</name>
    <dbReference type="NCBI Taxonomy" id="2760088"/>
    <lineage>
        <taxon>Bacteria</taxon>
        <taxon>Pseudomonadati</taxon>
        <taxon>Pseudomonadota</taxon>
        <taxon>Gammaproteobacteria</taxon>
        <taxon>Oceanospirillales</taxon>
        <taxon>Oceanospirillaceae</taxon>
        <taxon>Oceanospirillum</taxon>
    </lineage>
</organism>
<evidence type="ECO:0000313" key="2">
    <source>
        <dbReference type="EMBL" id="MBB1487020.1"/>
    </source>
</evidence>
<keyword evidence="3" id="KW-1185">Reference proteome</keyword>
<dbReference type="SMART" id="SM00463">
    <property type="entry name" value="SMR"/>
    <property type="match status" value="1"/>
</dbReference>